<evidence type="ECO:0000256" key="3">
    <source>
        <dbReference type="ARBA" id="ARBA00022989"/>
    </source>
</evidence>
<dbReference type="PANTHER" id="PTHR11102">
    <property type="entry name" value="SEL-1-LIKE PROTEIN"/>
    <property type="match status" value="1"/>
</dbReference>
<dbReference type="InterPro" id="IPR050767">
    <property type="entry name" value="Sel1_AlgK"/>
</dbReference>
<dbReference type="RefSeq" id="WP_062329563.1">
    <property type="nucleotide sequence ID" value="NZ_CP014476.1"/>
</dbReference>
<evidence type="ECO:0000256" key="6">
    <source>
        <dbReference type="SAM" id="Phobius"/>
    </source>
</evidence>
<dbReference type="Pfam" id="PF08238">
    <property type="entry name" value="Sel1"/>
    <property type="match status" value="8"/>
</dbReference>
<dbReference type="SUPFAM" id="SSF50494">
    <property type="entry name" value="Trypsin-like serine proteases"/>
    <property type="match status" value="1"/>
</dbReference>
<feature type="transmembrane region" description="Helical" evidence="6">
    <location>
        <begin position="68"/>
        <end position="90"/>
    </location>
</feature>
<dbReference type="EMBL" id="CP014476">
    <property type="protein sequence ID" value="AMK78898.1"/>
    <property type="molecule type" value="Genomic_DNA"/>
</dbReference>
<dbReference type="InterPro" id="IPR010432">
    <property type="entry name" value="RDD"/>
</dbReference>
<dbReference type="OrthoDB" id="6114904at2"/>
<protein>
    <recommendedName>
        <fullName evidence="7">RDD domain-containing protein</fullName>
    </recommendedName>
</protein>
<keyword evidence="2 6" id="KW-0812">Transmembrane</keyword>
<dbReference type="InterPro" id="IPR011990">
    <property type="entry name" value="TPR-like_helical_dom_sf"/>
</dbReference>
<proteinExistence type="predicted"/>
<evidence type="ECO:0000259" key="7">
    <source>
        <dbReference type="Pfam" id="PF06271"/>
    </source>
</evidence>
<feature type="region of interest" description="Disordered" evidence="5">
    <location>
        <begin position="625"/>
        <end position="656"/>
    </location>
</feature>
<dbReference type="Gene3D" id="1.25.40.10">
    <property type="entry name" value="Tetratricopeptide repeat domain"/>
    <property type="match status" value="3"/>
</dbReference>
<dbReference type="GO" id="GO:0016020">
    <property type="term" value="C:membrane"/>
    <property type="evidence" value="ECO:0007669"/>
    <property type="project" value="UniProtKB-SubCell"/>
</dbReference>
<dbReference type="Proteomes" id="UP000030512">
    <property type="component" value="Chromosome"/>
</dbReference>
<dbReference type="PANTHER" id="PTHR11102:SF160">
    <property type="entry name" value="ERAD-ASSOCIATED E3 UBIQUITIN-PROTEIN LIGASE COMPONENT HRD3"/>
    <property type="match status" value="1"/>
</dbReference>
<organism evidence="8 9">
    <name type="scientific">Methylomonas denitrificans</name>
    <dbReference type="NCBI Taxonomy" id="1538553"/>
    <lineage>
        <taxon>Bacteria</taxon>
        <taxon>Pseudomonadati</taxon>
        <taxon>Pseudomonadota</taxon>
        <taxon>Gammaproteobacteria</taxon>
        <taxon>Methylococcales</taxon>
        <taxon>Methylococcaceae</taxon>
        <taxon>Methylomonas</taxon>
    </lineage>
</organism>
<evidence type="ECO:0000256" key="5">
    <source>
        <dbReference type="SAM" id="MobiDB-lite"/>
    </source>
</evidence>
<evidence type="ECO:0000256" key="1">
    <source>
        <dbReference type="ARBA" id="ARBA00004141"/>
    </source>
</evidence>
<dbReference type="SUPFAM" id="SSF81901">
    <property type="entry name" value="HCP-like"/>
    <property type="match status" value="2"/>
</dbReference>
<dbReference type="Pfam" id="PF06271">
    <property type="entry name" value="RDD"/>
    <property type="match status" value="1"/>
</dbReference>
<feature type="transmembrane region" description="Helical" evidence="6">
    <location>
        <begin position="111"/>
        <end position="137"/>
    </location>
</feature>
<accession>A0A140E674</accession>
<dbReference type="SMART" id="SM00671">
    <property type="entry name" value="SEL1"/>
    <property type="match status" value="8"/>
</dbReference>
<evidence type="ECO:0000313" key="8">
    <source>
        <dbReference type="EMBL" id="AMK78898.1"/>
    </source>
</evidence>
<dbReference type="Pfam" id="PF13365">
    <property type="entry name" value="Trypsin_2"/>
    <property type="match status" value="1"/>
</dbReference>
<evidence type="ECO:0000256" key="2">
    <source>
        <dbReference type="ARBA" id="ARBA00022692"/>
    </source>
</evidence>
<dbReference type="STRING" id="1538553.JT25_020825"/>
<feature type="domain" description="RDD" evidence="7">
    <location>
        <begin position="25"/>
        <end position="150"/>
    </location>
</feature>
<dbReference type="InterPro" id="IPR006597">
    <property type="entry name" value="Sel1-like"/>
</dbReference>
<dbReference type="InterPro" id="IPR009003">
    <property type="entry name" value="Peptidase_S1_PA"/>
</dbReference>
<comment type="subcellular location">
    <subcellularLocation>
        <location evidence="1">Membrane</location>
        <topology evidence="1">Multi-pass membrane protein</topology>
    </subcellularLocation>
</comment>
<feature type="transmembrane region" description="Helical" evidence="6">
    <location>
        <begin position="28"/>
        <end position="48"/>
    </location>
</feature>
<sequence length="861" mass="94567">MDDAASNKFIPRIKLKHRIDKSYSWRRFLARLIDYQISALILSGLILYTELLPDSIIDALVDSKMAVAAWGFFSTVQWVILESLLLTMFKTTPGKVLLGLRLTSQASEPNYWLRSLAVWVVGAGFGLSFISLFAGLIAANRMKRQGTADWDRWTGFKVETEPLRFTGGAVVAVLIALIIGNREVFIVTSSHPKLTVTKIQNEIRNADINKLAEHPAFVDTYQNETDKTYDVGARLYLAREVLAKKAGDRDFANSLVKTGLLSIIHGENKRIELTAEEEFATLKTKAEAGDANAQSQVGYIYDTGDDRAHVSPDKIKAAEWYLKAAYQGHAGAQYWLGDKYAKGIMGMVKDESKAVELYKKSAEQDYADAQYELAVRYDLGKTVPKDSVKAAELYQKAEESFQKQAAQGDALGKYAIGVRYAKGIRGPKDAIKAVEWLEKAAAEGFVHAEYVLGEMYDKGIDLPRNTEKAIQWYEKAADHGDEYAQFVLAFRHYSGEGLPKDLVKAVEWYQKSAAQGNIGAQFNLGVMYDEGAGVPKSAIKAAEWYLKAAAQGNADAQYNLGLTYYNGQAGIKDSARAYAWVNLAAAQGHSEAQQFRDKLDKPVYSDYFSPPKMLISDVERQEGQRLTSNWKQGDTLLATNEKSSSEPSRKPMKQGTGSAFVISSEGHALTNYHVIKDCKEVKTLGLEGISKVINADTVNDLALLQLPVISNEVASLNPNPGKLRQGEDIIVFGYPLNFALSSGGNLTLGTISALTGLGNNTNQIQITAPIQPGSSGSPVMDKKGYVVAVVSMKLDDAEMAKATGQVGQNVNFAVNGQTVRAFLDANKVRYKTGGGLLSFEKSNADIAEEARKWTVLVECWR</sequence>
<feature type="compositionally biased region" description="Polar residues" evidence="5">
    <location>
        <begin position="625"/>
        <end position="642"/>
    </location>
</feature>
<dbReference type="InterPro" id="IPR043504">
    <property type="entry name" value="Peptidase_S1_PA_chymotrypsin"/>
</dbReference>
<name>A0A140E674_9GAMM</name>
<reference evidence="8 9" key="1">
    <citation type="journal article" date="2015" name="Environ. Microbiol.">
        <title>Methane oxidation coupled to nitrate reduction under hypoxia by the Gammaproteobacterium Methylomonas denitrificans, sp. nov. type strain FJG1.</title>
        <authorList>
            <person name="Kits K.D."/>
            <person name="Klotz M.G."/>
            <person name="Stein L.Y."/>
        </authorList>
    </citation>
    <scope>NUCLEOTIDE SEQUENCE [LARGE SCALE GENOMIC DNA]</scope>
    <source>
        <strain evidence="8 9">FJG1</strain>
    </source>
</reference>
<keyword evidence="9" id="KW-1185">Reference proteome</keyword>
<dbReference type="AlphaFoldDB" id="A0A140E674"/>
<keyword evidence="4 6" id="KW-0472">Membrane</keyword>
<keyword evidence="3 6" id="KW-1133">Transmembrane helix</keyword>
<dbReference type="Gene3D" id="2.40.10.10">
    <property type="entry name" value="Trypsin-like serine proteases"/>
    <property type="match status" value="2"/>
</dbReference>
<gene>
    <name evidence="8" type="ORF">JT25_020825</name>
</gene>
<dbReference type="KEGG" id="mdn:JT25_020825"/>
<evidence type="ECO:0000313" key="9">
    <source>
        <dbReference type="Proteomes" id="UP000030512"/>
    </source>
</evidence>
<evidence type="ECO:0000256" key="4">
    <source>
        <dbReference type="ARBA" id="ARBA00023136"/>
    </source>
</evidence>